<gene>
    <name evidence="2" type="ORF">GCM10009066_19130</name>
</gene>
<keyword evidence="1" id="KW-1133">Transmembrane helix</keyword>
<feature type="transmembrane region" description="Helical" evidence="1">
    <location>
        <begin position="63"/>
        <end position="85"/>
    </location>
</feature>
<keyword evidence="1" id="KW-0812">Transmembrane</keyword>
<sequence>MSRDDRLVRSAQAIEIAWAFVVLITLAVIYAIVKEVFVPMLDVYQQHSSTASLDTGLAWTATIFNNFLLGVVVVSVLGLIALAVYQSRGY</sequence>
<reference evidence="2 3" key="1">
    <citation type="journal article" date="2019" name="Int. J. Syst. Evol. Microbiol.">
        <title>The Global Catalogue of Microorganisms (GCM) 10K type strain sequencing project: providing services to taxonomists for standard genome sequencing and annotation.</title>
        <authorList>
            <consortium name="The Broad Institute Genomics Platform"/>
            <consortium name="The Broad Institute Genome Sequencing Center for Infectious Disease"/>
            <person name="Wu L."/>
            <person name="Ma J."/>
        </authorList>
    </citation>
    <scope>NUCLEOTIDE SEQUENCE [LARGE SCALE GENOMIC DNA]</scope>
    <source>
        <strain evidence="2 3">JCM 16330</strain>
    </source>
</reference>
<proteinExistence type="predicted"/>
<dbReference type="AlphaFoldDB" id="A0AAV3S7N5"/>
<keyword evidence="1" id="KW-0472">Membrane</keyword>
<evidence type="ECO:0000256" key="1">
    <source>
        <dbReference type="SAM" id="Phobius"/>
    </source>
</evidence>
<dbReference type="EMBL" id="BAAABL010000058">
    <property type="protein sequence ID" value="GAA0305444.1"/>
    <property type="molecule type" value="Genomic_DNA"/>
</dbReference>
<feature type="transmembrane region" description="Helical" evidence="1">
    <location>
        <begin position="12"/>
        <end position="33"/>
    </location>
</feature>
<dbReference type="Proteomes" id="UP001500837">
    <property type="component" value="Unassembled WGS sequence"/>
</dbReference>
<keyword evidence="3" id="KW-1185">Reference proteome</keyword>
<name>A0AAV3S7N5_9EURY</name>
<comment type="caution">
    <text evidence="2">The sequence shown here is derived from an EMBL/GenBank/DDBJ whole genome shotgun (WGS) entry which is preliminary data.</text>
</comment>
<protein>
    <submittedName>
        <fullName evidence="2">Uncharacterized protein</fullName>
    </submittedName>
</protein>
<dbReference type="RefSeq" id="WP_211313638.1">
    <property type="nucleotide sequence ID" value="NZ_BAAABL010000058.1"/>
</dbReference>
<organism evidence="2 3">
    <name type="scientific">Halarchaeum salinum</name>
    <dbReference type="NCBI Taxonomy" id="489912"/>
    <lineage>
        <taxon>Archaea</taxon>
        <taxon>Methanobacteriati</taxon>
        <taxon>Methanobacteriota</taxon>
        <taxon>Stenosarchaea group</taxon>
        <taxon>Halobacteria</taxon>
        <taxon>Halobacteriales</taxon>
        <taxon>Halobacteriaceae</taxon>
    </lineage>
</organism>
<evidence type="ECO:0000313" key="3">
    <source>
        <dbReference type="Proteomes" id="UP001500837"/>
    </source>
</evidence>
<evidence type="ECO:0000313" key="2">
    <source>
        <dbReference type="EMBL" id="GAA0305444.1"/>
    </source>
</evidence>
<accession>A0AAV3S7N5</accession>